<accession>A0A7S0CQT5</accession>
<organism evidence="1">
    <name type="scientific">Amorphochlora amoebiformis</name>
    <dbReference type="NCBI Taxonomy" id="1561963"/>
    <lineage>
        <taxon>Eukaryota</taxon>
        <taxon>Sar</taxon>
        <taxon>Rhizaria</taxon>
        <taxon>Cercozoa</taxon>
        <taxon>Chlorarachniophyceae</taxon>
        <taxon>Amorphochlora</taxon>
    </lineage>
</organism>
<evidence type="ECO:0000313" key="1">
    <source>
        <dbReference type="EMBL" id="CAD8429498.1"/>
    </source>
</evidence>
<gene>
    <name evidence="1" type="ORF">LAMO00422_LOCUS773</name>
</gene>
<name>A0A7S0CQT5_9EUKA</name>
<dbReference type="AlphaFoldDB" id="A0A7S0CQT5"/>
<sequence length="405" mass="45252">MGHMISTKKKEDQKGFRPRRMYLPDIPVGLVMERKADEVEEVDRLDVLRNDLRTTMGKFDSLVAERMDEFDRKAAFLGSVQRGYIDSNKRGVPALKETKGSPGDEKIVDDEEIYMLRQMKTLGGAAVSITDEITSAVKDRSSALKSGEKKLEIVVPTPMIRLRLHQFLQKEDAQVVKELLLSHVLASRQLYLSSLYAMLGGHNLLKADVNFHVFNLWMKDAVGDRLNIEVKKIIYDYGGPVNPQGMPYTFTMSTYYAGLPNDYATLVDGRHGHPGAGTNHSTNEWMQAEFSTDVRPTKVILSEPTYGFFATDGWTGGGYLAPTAIVMPREDYKGEPAPNCTRTFGHEGANWVVIGTFDDRLDVGGEQVVIPLSLPPGSSSRRFRLCAKPPSAHNRWLATGTFIFE</sequence>
<dbReference type="EMBL" id="HBEM01001071">
    <property type="protein sequence ID" value="CAD8429498.1"/>
    <property type="molecule type" value="Transcribed_RNA"/>
</dbReference>
<proteinExistence type="predicted"/>
<protein>
    <submittedName>
        <fullName evidence="1">Uncharacterized protein</fullName>
    </submittedName>
</protein>
<reference evidence="1" key="1">
    <citation type="submission" date="2021-01" db="EMBL/GenBank/DDBJ databases">
        <authorList>
            <person name="Corre E."/>
            <person name="Pelletier E."/>
            <person name="Niang G."/>
            <person name="Scheremetjew M."/>
            <person name="Finn R."/>
            <person name="Kale V."/>
            <person name="Holt S."/>
            <person name="Cochrane G."/>
            <person name="Meng A."/>
            <person name="Brown T."/>
            <person name="Cohen L."/>
        </authorList>
    </citation>
    <scope>NUCLEOTIDE SEQUENCE</scope>
    <source>
        <strain evidence="1">CCMP2058</strain>
    </source>
</reference>